<accession>T2G8K9</accession>
<organism evidence="1 2">
    <name type="scientific">Megalodesulfovibrio gigas (strain ATCC 19364 / DSM 1382 / NCIMB 9332 / VKM B-1759)</name>
    <name type="common">Desulfovibrio gigas</name>
    <dbReference type="NCBI Taxonomy" id="1121448"/>
    <lineage>
        <taxon>Bacteria</taxon>
        <taxon>Pseudomonadati</taxon>
        <taxon>Thermodesulfobacteriota</taxon>
        <taxon>Desulfovibrionia</taxon>
        <taxon>Desulfovibrionales</taxon>
        <taxon>Desulfovibrionaceae</taxon>
        <taxon>Megalodesulfovibrio</taxon>
    </lineage>
</organism>
<dbReference type="InterPro" id="IPR015278">
    <property type="entry name" value="BglII-like"/>
</dbReference>
<dbReference type="KEGG" id="dgg:DGI_0305"/>
<dbReference type="PATRIC" id="fig|1121448.10.peg.309"/>
<dbReference type="HOGENOM" id="CLU_080349_0_0_7"/>
<evidence type="ECO:0000313" key="2">
    <source>
        <dbReference type="Proteomes" id="UP000016587"/>
    </source>
</evidence>
<dbReference type="REBASE" id="71558">
    <property type="entry name" value="Dgi1382ORF304P"/>
</dbReference>
<dbReference type="Pfam" id="PF09195">
    <property type="entry name" value="Endonuc-BglII"/>
    <property type="match status" value="1"/>
</dbReference>
<dbReference type="Proteomes" id="UP000016587">
    <property type="component" value="Chromosome"/>
</dbReference>
<dbReference type="STRING" id="1121448.DGI_0305"/>
<dbReference type="GO" id="GO:0009307">
    <property type="term" value="P:DNA restriction-modification system"/>
    <property type="evidence" value="ECO:0007669"/>
    <property type="project" value="InterPro"/>
</dbReference>
<proteinExistence type="predicted"/>
<dbReference type="Gene3D" id="3.40.91.20">
    <property type="match status" value="1"/>
</dbReference>
<dbReference type="eggNOG" id="ENOG502Z931">
    <property type="taxonomic scope" value="Bacteria"/>
</dbReference>
<dbReference type="GO" id="GO:0009036">
    <property type="term" value="F:type II site-specific deoxyribonuclease activity"/>
    <property type="evidence" value="ECO:0007669"/>
    <property type="project" value="InterPro"/>
</dbReference>
<evidence type="ECO:0000313" key="1">
    <source>
        <dbReference type="EMBL" id="AGW12232.1"/>
    </source>
</evidence>
<name>T2G8K9_MEGG1</name>
<dbReference type="OrthoDB" id="1956808at2"/>
<dbReference type="GO" id="GO:0003677">
    <property type="term" value="F:DNA binding"/>
    <property type="evidence" value="ECO:0007669"/>
    <property type="project" value="InterPro"/>
</dbReference>
<protein>
    <recommendedName>
        <fullName evidence="3">Restriction endonuclease BglII</fullName>
    </recommendedName>
</protein>
<dbReference type="RefSeq" id="WP_021758845.1">
    <property type="nucleotide sequence ID" value="NC_022444.1"/>
</dbReference>
<sequence>MDAPLAAGTAEGVGLGADAASEIHAFVPHDIRERYEVHSYKHAAAMLHTCHAAEAAELYDSLRAFRLTKADIQKPGGNESDIPKRFAELLRPQGWDETSIRGDLVVTLSRHKKREDASHGKGAVDQTILRKNNYLDGHKIDFVKHGVAFDLEWNSKDQTFDRDLYAFRAFAECGVIGVGILLTRSASLNPVFAALGVKNKYGASTTWMGKLLYRLNAGRHGGCPVLALGITPALIADWAAA</sequence>
<dbReference type="AlphaFoldDB" id="T2G8K9"/>
<dbReference type="InterPro" id="IPR011335">
    <property type="entry name" value="Restrct_endonuc-II-like"/>
</dbReference>
<dbReference type="GO" id="GO:0000287">
    <property type="term" value="F:magnesium ion binding"/>
    <property type="evidence" value="ECO:0007669"/>
    <property type="project" value="InterPro"/>
</dbReference>
<dbReference type="SUPFAM" id="SSF52980">
    <property type="entry name" value="Restriction endonuclease-like"/>
    <property type="match status" value="1"/>
</dbReference>
<reference evidence="2" key="2">
    <citation type="submission" date="2013-07" db="EMBL/GenBank/DDBJ databases">
        <authorList>
            <person name="Morais-Silva F.O."/>
            <person name="Rezende A.M."/>
            <person name="Pimentel C."/>
            <person name="Resende D.M."/>
            <person name="Santos C.I."/>
            <person name="Clemente C."/>
            <person name="de Oliveira L.M."/>
            <person name="da Silva S.M."/>
            <person name="Costa D.A."/>
            <person name="Varela-Raposo A."/>
            <person name="Horacio E.C.A."/>
            <person name="Matos M."/>
            <person name="Flores O."/>
            <person name="Ruiz J.C."/>
            <person name="Rodrigues-Pousada C."/>
        </authorList>
    </citation>
    <scope>NUCLEOTIDE SEQUENCE [LARGE SCALE GENOMIC DNA]</scope>
    <source>
        <strain evidence="2">ATCC 19364 / DSM 1382 / NCIMB 9332 / VKM B-1759</strain>
    </source>
</reference>
<gene>
    <name evidence="1" type="ORF">DGI_0305</name>
</gene>
<evidence type="ECO:0008006" key="3">
    <source>
        <dbReference type="Google" id="ProtNLM"/>
    </source>
</evidence>
<keyword evidence="2" id="KW-1185">Reference proteome</keyword>
<dbReference type="InterPro" id="IPR011338">
    <property type="entry name" value="BamHI/BglII/BstY"/>
</dbReference>
<dbReference type="EMBL" id="CP006585">
    <property type="protein sequence ID" value="AGW12232.1"/>
    <property type="molecule type" value="Genomic_DNA"/>
</dbReference>
<reference evidence="1 2" key="1">
    <citation type="journal article" date="2013" name="J. Bacteriol.">
        <title>Roles of HynAB and Ech, the only two hydrogenases found in the model sulfate reducer Desulfovibrio gigas.</title>
        <authorList>
            <person name="Morais-Silva F.O."/>
            <person name="Santos C.I."/>
            <person name="Rodrigues R."/>
            <person name="Pereira I.A."/>
            <person name="Rodrigues-Pousada C."/>
        </authorList>
    </citation>
    <scope>NUCLEOTIDE SEQUENCE [LARGE SCALE GENOMIC DNA]</scope>
    <source>
        <strain evidence="2">ATCC 19364 / DSM 1382 / NCIMB 9332 / VKM B-1759</strain>
    </source>
</reference>